<feature type="non-terminal residue" evidence="2">
    <location>
        <position position="1"/>
    </location>
</feature>
<protein>
    <submittedName>
        <fullName evidence="2">Uncharacterized protein</fullName>
    </submittedName>
</protein>
<feature type="region of interest" description="Disordered" evidence="1">
    <location>
        <begin position="144"/>
        <end position="164"/>
    </location>
</feature>
<feature type="region of interest" description="Disordered" evidence="1">
    <location>
        <begin position="40"/>
        <end position="59"/>
    </location>
</feature>
<dbReference type="AlphaFoldDB" id="A0A9J5YZ67"/>
<keyword evidence="3" id="KW-1185">Reference proteome</keyword>
<reference evidence="2 3" key="1">
    <citation type="submission" date="2020-09" db="EMBL/GenBank/DDBJ databases">
        <title>De no assembly of potato wild relative species, Solanum commersonii.</title>
        <authorList>
            <person name="Cho K."/>
        </authorList>
    </citation>
    <scope>NUCLEOTIDE SEQUENCE [LARGE SCALE GENOMIC DNA]</scope>
    <source>
        <strain evidence="2">LZ3.2</strain>
        <tissue evidence="2">Leaf</tissue>
    </source>
</reference>
<evidence type="ECO:0000313" key="3">
    <source>
        <dbReference type="Proteomes" id="UP000824120"/>
    </source>
</evidence>
<dbReference type="Proteomes" id="UP000824120">
    <property type="component" value="Chromosome 5"/>
</dbReference>
<accession>A0A9J5YZ67</accession>
<gene>
    <name evidence="2" type="ORF">H5410_026665</name>
</gene>
<dbReference type="EMBL" id="JACXVP010000005">
    <property type="protein sequence ID" value="KAG5605173.1"/>
    <property type="molecule type" value="Genomic_DNA"/>
</dbReference>
<sequence>MVSVTAKGKEKVVEETPKRKHVTIATNKKFMGDVMKSNKATAKENRRRRKAEGQGGRVFDPTILKKPGMNSLADLVEIQSWTHLFMTKSLVMHEDQVREFYYNVEFNEDGSLQTLVGDKRMHLNEELLEEILEVPREGIRSVAGKLSTQHSANECSKLPDMHRE</sequence>
<dbReference type="OrthoDB" id="1303972at2759"/>
<name>A0A9J5YZ67_SOLCO</name>
<evidence type="ECO:0000256" key="1">
    <source>
        <dbReference type="SAM" id="MobiDB-lite"/>
    </source>
</evidence>
<evidence type="ECO:0000313" key="2">
    <source>
        <dbReference type="EMBL" id="KAG5605173.1"/>
    </source>
</evidence>
<comment type="caution">
    <text evidence="2">The sequence shown here is derived from an EMBL/GenBank/DDBJ whole genome shotgun (WGS) entry which is preliminary data.</text>
</comment>
<organism evidence="2 3">
    <name type="scientific">Solanum commersonii</name>
    <name type="common">Commerson's wild potato</name>
    <name type="synonym">Commerson's nightshade</name>
    <dbReference type="NCBI Taxonomy" id="4109"/>
    <lineage>
        <taxon>Eukaryota</taxon>
        <taxon>Viridiplantae</taxon>
        <taxon>Streptophyta</taxon>
        <taxon>Embryophyta</taxon>
        <taxon>Tracheophyta</taxon>
        <taxon>Spermatophyta</taxon>
        <taxon>Magnoliopsida</taxon>
        <taxon>eudicotyledons</taxon>
        <taxon>Gunneridae</taxon>
        <taxon>Pentapetalae</taxon>
        <taxon>asterids</taxon>
        <taxon>lamiids</taxon>
        <taxon>Solanales</taxon>
        <taxon>Solanaceae</taxon>
        <taxon>Solanoideae</taxon>
        <taxon>Solaneae</taxon>
        <taxon>Solanum</taxon>
    </lineage>
</organism>
<proteinExistence type="predicted"/>